<comment type="subcellular location">
    <subcellularLocation>
        <location evidence="1">Golgi apparatus</location>
        <location evidence="1">trans-Golgi network</location>
    </subcellularLocation>
</comment>
<dbReference type="InterPro" id="IPR008942">
    <property type="entry name" value="ENTH_VHS"/>
</dbReference>
<dbReference type="Gene3D" id="2.60.40.1230">
    <property type="match status" value="1"/>
</dbReference>
<comment type="function">
    <text evidence="5">May play a role in the regulation of membrane traffic through the trans-Golgi network.</text>
</comment>
<dbReference type="Proteomes" id="UP000827284">
    <property type="component" value="Unassembled WGS sequence"/>
</dbReference>
<evidence type="ECO:0000313" key="10">
    <source>
        <dbReference type="EMBL" id="GJJ76078.1"/>
    </source>
</evidence>
<dbReference type="Pfam" id="PF00790">
    <property type="entry name" value="VHS"/>
    <property type="match status" value="1"/>
</dbReference>
<dbReference type="GO" id="GO:0043328">
    <property type="term" value="P:protein transport to vacuole involved in ubiquitin-dependent protein catabolic process via the multivesicular body sorting pathway"/>
    <property type="evidence" value="ECO:0007669"/>
    <property type="project" value="TreeGrafter"/>
</dbReference>
<dbReference type="SMART" id="SM00809">
    <property type="entry name" value="Alpha_adaptinC2"/>
    <property type="match status" value="1"/>
</dbReference>
<dbReference type="GO" id="GO:0043130">
    <property type="term" value="F:ubiquitin binding"/>
    <property type="evidence" value="ECO:0007669"/>
    <property type="project" value="InterPro"/>
</dbReference>
<dbReference type="GO" id="GO:0035091">
    <property type="term" value="F:phosphatidylinositol binding"/>
    <property type="evidence" value="ECO:0007669"/>
    <property type="project" value="InterPro"/>
</dbReference>
<dbReference type="Gene3D" id="1.20.5.170">
    <property type="match status" value="1"/>
</dbReference>
<dbReference type="SUPFAM" id="SSF89009">
    <property type="entry name" value="GAT-like domain"/>
    <property type="match status" value="1"/>
</dbReference>
<feature type="region of interest" description="Disordered" evidence="6">
    <location>
        <begin position="355"/>
        <end position="425"/>
    </location>
</feature>
<dbReference type="EMBL" id="BQFW01000012">
    <property type="protein sequence ID" value="GJJ76078.1"/>
    <property type="molecule type" value="Genomic_DNA"/>
</dbReference>
<gene>
    <name evidence="10" type="ORF">EMPS_08437</name>
</gene>
<keyword evidence="11" id="KW-1185">Reference proteome</keyword>
<feature type="compositionally biased region" description="Low complexity" evidence="6">
    <location>
        <begin position="398"/>
        <end position="425"/>
    </location>
</feature>
<evidence type="ECO:0000313" key="11">
    <source>
        <dbReference type="Proteomes" id="UP000827284"/>
    </source>
</evidence>
<feature type="compositionally biased region" description="Low complexity" evidence="6">
    <location>
        <begin position="470"/>
        <end position="491"/>
    </location>
</feature>
<keyword evidence="4" id="KW-0333">Golgi apparatus</keyword>
<evidence type="ECO:0000256" key="4">
    <source>
        <dbReference type="ARBA" id="ARBA00023034"/>
    </source>
</evidence>
<dbReference type="CDD" id="cd14235">
    <property type="entry name" value="GAT_GGA_fungi"/>
    <property type="match status" value="1"/>
</dbReference>
<comment type="caution">
    <text evidence="10">The sequence shown here is derived from an EMBL/GenBank/DDBJ whole genome shotgun (WGS) entry which is preliminary data.</text>
</comment>
<dbReference type="PANTHER" id="PTHR47180:SF1">
    <property type="entry name" value="ADP-RIBOSYLATION FACTOR-BINDING PROTEIN GGA1-RELATED"/>
    <property type="match status" value="1"/>
</dbReference>
<keyword evidence="2" id="KW-0813">Transport</keyword>
<evidence type="ECO:0000256" key="6">
    <source>
        <dbReference type="SAM" id="MobiDB-lite"/>
    </source>
</evidence>
<accession>A0A9P3HGD1</accession>
<dbReference type="InterPro" id="IPR004152">
    <property type="entry name" value="GAT_dom"/>
</dbReference>
<dbReference type="PANTHER" id="PTHR47180">
    <property type="entry name" value="ADP-RIBOSYLATION FACTOR-BINDING PROTEIN GGA1-RELATED"/>
    <property type="match status" value="1"/>
</dbReference>
<dbReference type="InterPro" id="IPR002014">
    <property type="entry name" value="VHS_dom"/>
</dbReference>
<evidence type="ECO:0000256" key="1">
    <source>
        <dbReference type="ARBA" id="ARBA00004601"/>
    </source>
</evidence>
<dbReference type="SUPFAM" id="SSF48464">
    <property type="entry name" value="ENTH/VHS domain"/>
    <property type="match status" value="1"/>
</dbReference>
<dbReference type="FunFam" id="1.25.40.90:FF:000008">
    <property type="entry name" value="VHS domain protein"/>
    <property type="match status" value="1"/>
</dbReference>
<protein>
    <submittedName>
        <fullName evidence="10">ADP-ribosylation factor-binding protein GGA</fullName>
    </submittedName>
</protein>
<dbReference type="SMART" id="SM00288">
    <property type="entry name" value="VHS"/>
    <property type="match status" value="1"/>
</dbReference>
<dbReference type="PROSITE" id="PS50179">
    <property type="entry name" value="VHS"/>
    <property type="match status" value="1"/>
</dbReference>
<feature type="domain" description="GAT" evidence="9">
    <location>
        <begin position="184"/>
        <end position="310"/>
    </location>
</feature>
<evidence type="ECO:0000256" key="5">
    <source>
        <dbReference type="ARBA" id="ARBA00053552"/>
    </source>
</evidence>
<dbReference type="AlphaFoldDB" id="A0A9P3HGD1"/>
<dbReference type="PROSITE" id="PS50180">
    <property type="entry name" value="GAE"/>
    <property type="match status" value="1"/>
</dbReference>
<dbReference type="GO" id="GO:0006895">
    <property type="term" value="P:Golgi to endosome transport"/>
    <property type="evidence" value="ECO:0007669"/>
    <property type="project" value="TreeGrafter"/>
</dbReference>
<sequence length="628" mass="68443">MLSMNYGQQPKSVLESYIERACDPSRYEPDLALNLEICDVIKEKKKNTAREAAIYIVRLVNNRNMHVAMLALALLDNCVKNCGYPFHLQIATKEFLNELVRKFPERPLALPTPAQNRILEMIQEWYQTLCKSSRYKEDLVHIKDMHRLLAFKGYRFPQLKGDSAAVLNPVASLKSPSELEEEDRAAQSAKLQELIRRGRPEDVLAANELVKKMTGYEQEEKPDYEEEASSELDKIQQKAVLLTEMLNDVKPGEIIGRGDIFEELLGTCKAAQPKIQKFINEAGEDEDMEKLLGINDIINNVIEQYSQVKKGNLVKAAIPSFGQDHNDNSNGSNNSSAPAQQASLIDLVDFGGDDNLSPQSSIPVASAPAPTTTGNLMDDLMSLNFNDGPPPAWGAAGSISLGRSNSPSGSSAHSSSSNNAMSGAPPGYSSSANNIFSMGGSGMSSGTGSPAFSNSPMMQAGALRPSTPGYQPYSQSQSQQQQQQQQPAPAADNSFGDFDFVSNTGASTGPISVVLLNKNGLLVELEILYPSGNASLIEAKASFSNSLNSAMNMLTFRIAVPKSLQLQLSPQSGQTVQAFSKKSVTQAMEIKNPTLQQPVRMRYHITYVLESTGVTIEEQGEFNQFPTV</sequence>
<evidence type="ECO:0000259" key="8">
    <source>
        <dbReference type="PROSITE" id="PS50180"/>
    </source>
</evidence>
<reference evidence="10" key="2">
    <citation type="journal article" date="2022" name="Microbiol. Resour. Announc.">
        <title>Whole-Genome Sequence of Entomortierella parvispora E1425, a Mucoromycotan Fungus Associated with Burkholderiaceae-Related Endosymbiotic Bacteria.</title>
        <authorList>
            <person name="Herlambang A."/>
            <person name="Guo Y."/>
            <person name="Takashima Y."/>
            <person name="Narisawa K."/>
            <person name="Ohta H."/>
            <person name="Nishizawa T."/>
        </authorList>
    </citation>
    <scope>NUCLEOTIDE SEQUENCE</scope>
    <source>
        <strain evidence="10">E1425</strain>
    </source>
</reference>
<dbReference type="InterPro" id="IPR038425">
    <property type="entry name" value="GAT_sf"/>
</dbReference>
<dbReference type="CDD" id="cd16998">
    <property type="entry name" value="VHS_GGA_fungi"/>
    <property type="match status" value="1"/>
</dbReference>
<name>A0A9P3HGD1_9FUNG</name>
<keyword evidence="3" id="KW-0653">Protein transport</keyword>
<evidence type="ECO:0000256" key="2">
    <source>
        <dbReference type="ARBA" id="ARBA00022448"/>
    </source>
</evidence>
<dbReference type="Gene3D" id="1.20.58.160">
    <property type="match status" value="1"/>
</dbReference>
<reference evidence="10" key="1">
    <citation type="submission" date="2021-11" db="EMBL/GenBank/DDBJ databases">
        <authorList>
            <person name="Herlambang A."/>
            <person name="Guo Y."/>
            <person name="Takashima Y."/>
            <person name="Nishizawa T."/>
        </authorList>
    </citation>
    <scope>NUCLEOTIDE SEQUENCE</scope>
    <source>
        <strain evidence="10">E1425</strain>
    </source>
</reference>
<dbReference type="PROSITE" id="PS50909">
    <property type="entry name" value="GAT"/>
    <property type="match status" value="1"/>
</dbReference>
<dbReference type="Gene3D" id="1.25.40.90">
    <property type="match status" value="1"/>
</dbReference>
<proteinExistence type="predicted"/>
<dbReference type="SUPFAM" id="SSF49348">
    <property type="entry name" value="Clathrin adaptor appendage domain"/>
    <property type="match status" value="1"/>
</dbReference>
<feature type="domain" description="GAE" evidence="8">
    <location>
        <begin position="508"/>
        <end position="626"/>
    </location>
</feature>
<dbReference type="InterPro" id="IPR013041">
    <property type="entry name" value="Clathrin_app_Ig-like_sf"/>
</dbReference>
<feature type="domain" description="VHS" evidence="7">
    <location>
        <begin position="21"/>
        <end position="157"/>
    </location>
</feature>
<dbReference type="GO" id="GO:0005802">
    <property type="term" value="C:trans-Golgi network"/>
    <property type="evidence" value="ECO:0007669"/>
    <property type="project" value="TreeGrafter"/>
</dbReference>
<feature type="region of interest" description="Disordered" evidence="6">
    <location>
        <begin position="441"/>
        <end position="499"/>
    </location>
</feature>
<evidence type="ECO:0000259" key="9">
    <source>
        <dbReference type="PROSITE" id="PS50909"/>
    </source>
</evidence>
<evidence type="ECO:0000256" key="3">
    <source>
        <dbReference type="ARBA" id="ARBA00022927"/>
    </source>
</evidence>
<feature type="compositionally biased region" description="Polar residues" evidence="6">
    <location>
        <begin position="356"/>
        <end position="375"/>
    </location>
</feature>
<dbReference type="InterPro" id="IPR008153">
    <property type="entry name" value="GAE_dom"/>
</dbReference>
<dbReference type="OrthoDB" id="2018246at2759"/>
<dbReference type="InterPro" id="IPR008152">
    <property type="entry name" value="Clathrin_a/b/g-adaptin_app_Ig"/>
</dbReference>
<dbReference type="GO" id="GO:0005829">
    <property type="term" value="C:cytosol"/>
    <property type="evidence" value="ECO:0007669"/>
    <property type="project" value="GOC"/>
</dbReference>
<dbReference type="InterPro" id="IPR052653">
    <property type="entry name" value="ARF-binding"/>
</dbReference>
<evidence type="ECO:0000259" key="7">
    <source>
        <dbReference type="PROSITE" id="PS50179"/>
    </source>
</evidence>
<organism evidence="10 11">
    <name type="scientific">Entomortierella parvispora</name>
    <dbReference type="NCBI Taxonomy" id="205924"/>
    <lineage>
        <taxon>Eukaryota</taxon>
        <taxon>Fungi</taxon>
        <taxon>Fungi incertae sedis</taxon>
        <taxon>Mucoromycota</taxon>
        <taxon>Mortierellomycotina</taxon>
        <taxon>Mortierellomycetes</taxon>
        <taxon>Mortierellales</taxon>
        <taxon>Mortierellaceae</taxon>
        <taxon>Entomortierella</taxon>
    </lineage>
</organism>
<dbReference type="Pfam" id="PF02883">
    <property type="entry name" value="Alpha_adaptinC2"/>
    <property type="match status" value="1"/>
</dbReference>
<dbReference type="Pfam" id="PF03127">
    <property type="entry name" value="GAT"/>
    <property type="match status" value="1"/>
</dbReference>
<dbReference type="GO" id="GO:0006896">
    <property type="term" value="P:Golgi to vacuole transport"/>
    <property type="evidence" value="ECO:0007669"/>
    <property type="project" value="UniProtKB-ARBA"/>
</dbReference>